<feature type="non-terminal residue" evidence="1">
    <location>
        <position position="1"/>
    </location>
</feature>
<dbReference type="EMBL" id="CAJVQC010073420">
    <property type="protein sequence ID" value="CAG8812261.1"/>
    <property type="molecule type" value="Genomic_DNA"/>
</dbReference>
<gene>
    <name evidence="1" type="ORF">RPERSI_LOCUS23496</name>
</gene>
<accession>A0ACA9RXM6</accession>
<dbReference type="Proteomes" id="UP000789920">
    <property type="component" value="Unassembled WGS sequence"/>
</dbReference>
<proteinExistence type="predicted"/>
<evidence type="ECO:0000313" key="2">
    <source>
        <dbReference type="Proteomes" id="UP000789920"/>
    </source>
</evidence>
<protein>
    <submittedName>
        <fullName evidence="1">29196_t:CDS:1</fullName>
    </submittedName>
</protein>
<feature type="non-terminal residue" evidence="1">
    <location>
        <position position="174"/>
    </location>
</feature>
<keyword evidence="2" id="KW-1185">Reference proteome</keyword>
<name>A0ACA9RXM6_9GLOM</name>
<reference evidence="1" key="1">
    <citation type="submission" date="2021-06" db="EMBL/GenBank/DDBJ databases">
        <authorList>
            <person name="Kallberg Y."/>
            <person name="Tangrot J."/>
            <person name="Rosling A."/>
        </authorList>
    </citation>
    <scope>NUCLEOTIDE SEQUENCE</scope>
    <source>
        <strain evidence="1">MA461A</strain>
    </source>
</reference>
<sequence>VPNIRSGANVHTYYPTCLAFVIPVLSFLAFAVPNSQIKAKLCAKTLMFARSILKKAFEEASRLCVGMQFETWDHVDLVLLAYRQQQGFVWRIKNKYLNKNGGVYKYVFECQHAGKYQPKKAAIPSKYQLFLDQDLANIIQYFQRANVMGSDNDPKNDASNLLKTLQKMKEDDSA</sequence>
<evidence type="ECO:0000313" key="1">
    <source>
        <dbReference type="EMBL" id="CAG8812261.1"/>
    </source>
</evidence>
<organism evidence="1 2">
    <name type="scientific">Racocetra persica</name>
    <dbReference type="NCBI Taxonomy" id="160502"/>
    <lineage>
        <taxon>Eukaryota</taxon>
        <taxon>Fungi</taxon>
        <taxon>Fungi incertae sedis</taxon>
        <taxon>Mucoromycota</taxon>
        <taxon>Glomeromycotina</taxon>
        <taxon>Glomeromycetes</taxon>
        <taxon>Diversisporales</taxon>
        <taxon>Gigasporaceae</taxon>
        <taxon>Racocetra</taxon>
    </lineage>
</organism>
<comment type="caution">
    <text evidence="1">The sequence shown here is derived from an EMBL/GenBank/DDBJ whole genome shotgun (WGS) entry which is preliminary data.</text>
</comment>